<proteinExistence type="predicted"/>
<reference evidence="2 3" key="1">
    <citation type="submission" date="2015-03" db="EMBL/GenBank/DDBJ databases">
        <title>Genomics and transcriptomics of the oil-accumulating basidiomycete yeast T. oleaginosus allow insights into substrate utilization and the diverse evolutionary trajectories of mating systems in fungi.</title>
        <authorList>
            <consortium name="DOE Joint Genome Institute"/>
            <person name="Kourist R."/>
            <person name="Kracht O."/>
            <person name="Bracharz F."/>
            <person name="Lipzen A."/>
            <person name="Nolan M."/>
            <person name="Ohm R."/>
            <person name="Grigoriev I."/>
            <person name="Sun S."/>
            <person name="Heitman J."/>
            <person name="Bruck T."/>
            <person name="Nowrousian M."/>
        </authorList>
    </citation>
    <scope>NUCLEOTIDE SEQUENCE [LARGE SCALE GENOMIC DNA]</scope>
    <source>
        <strain evidence="2 3">IBC0246</strain>
    </source>
</reference>
<name>A0A0J0XXM4_9TREE</name>
<evidence type="ECO:0000313" key="2">
    <source>
        <dbReference type="EMBL" id="KLT45830.1"/>
    </source>
</evidence>
<feature type="compositionally biased region" description="Basic and acidic residues" evidence="1">
    <location>
        <begin position="104"/>
        <end position="124"/>
    </location>
</feature>
<sequence>MPAPASYIRLSGARDVVSPTDAEPPYIRGPYPTSPQAPGLRPQAFAPPGPTSADRGGTLIQHTRPEPRWRVGGGRADTCAPSVHECMQEEQDKNGRHRKWRRPGGQEKEDGRNCRGGDQCRQRD</sequence>
<evidence type="ECO:0000313" key="3">
    <source>
        <dbReference type="Proteomes" id="UP000053611"/>
    </source>
</evidence>
<dbReference type="AlphaFoldDB" id="A0A0J0XXM4"/>
<keyword evidence="3" id="KW-1185">Reference proteome</keyword>
<gene>
    <name evidence="2" type="ORF">CC85DRAFT_281983</name>
</gene>
<accession>A0A0J0XXM4</accession>
<feature type="region of interest" description="Disordered" evidence="1">
    <location>
        <begin position="1"/>
        <end position="124"/>
    </location>
</feature>
<protein>
    <submittedName>
        <fullName evidence="2">Uncharacterized protein</fullName>
    </submittedName>
</protein>
<organism evidence="2 3">
    <name type="scientific">Cutaneotrichosporon oleaginosum</name>
    <dbReference type="NCBI Taxonomy" id="879819"/>
    <lineage>
        <taxon>Eukaryota</taxon>
        <taxon>Fungi</taxon>
        <taxon>Dikarya</taxon>
        <taxon>Basidiomycota</taxon>
        <taxon>Agaricomycotina</taxon>
        <taxon>Tremellomycetes</taxon>
        <taxon>Trichosporonales</taxon>
        <taxon>Trichosporonaceae</taxon>
        <taxon>Cutaneotrichosporon</taxon>
    </lineage>
</organism>
<dbReference type="GeneID" id="28982411"/>
<dbReference type="RefSeq" id="XP_018282321.1">
    <property type="nucleotide sequence ID" value="XM_018421808.1"/>
</dbReference>
<dbReference type="Proteomes" id="UP000053611">
    <property type="component" value="Unassembled WGS sequence"/>
</dbReference>
<evidence type="ECO:0000256" key="1">
    <source>
        <dbReference type="SAM" id="MobiDB-lite"/>
    </source>
</evidence>
<dbReference type="EMBL" id="KQ087179">
    <property type="protein sequence ID" value="KLT45830.1"/>
    <property type="molecule type" value="Genomic_DNA"/>
</dbReference>